<dbReference type="InParanoid" id="A0A067NWJ7"/>
<evidence type="ECO:0000256" key="4">
    <source>
        <dbReference type="SAM" id="MobiDB-lite"/>
    </source>
</evidence>
<gene>
    <name evidence="6" type="ORF">PLEOSDRAFT_1065316</name>
</gene>
<evidence type="ECO:0000313" key="7">
    <source>
        <dbReference type="Proteomes" id="UP000027073"/>
    </source>
</evidence>
<feature type="domain" description="G-patch" evidence="5">
    <location>
        <begin position="256"/>
        <end position="302"/>
    </location>
</feature>
<reference evidence="7" key="1">
    <citation type="journal article" date="2014" name="Proc. Natl. Acad. Sci. U.S.A.">
        <title>Extensive sampling of basidiomycete genomes demonstrates inadequacy of the white-rot/brown-rot paradigm for wood decay fungi.</title>
        <authorList>
            <person name="Riley R."/>
            <person name="Salamov A.A."/>
            <person name="Brown D.W."/>
            <person name="Nagy L.G."/>
            <person name="Floudas D."/>
            <person name="Held B.W."/>
            <person name="Levasseur A."/>
            <person name="Lombard V."/>
            <person name="Morin E."/>
            <person name="Otillar R."/>
            <person name="Lindquist E.A."/>
            <person name="Sun H."/>
            <person name="LaButti K.M."/>
            <person name="Schmutz J."/>
            <person name="Jabbour D."/>
            <person name="Luo H."/>
            <person name="Baker S.E."/>
            <person name="Pisabarro A.G."/>
            <person name="Walton J.D."/>
            <person name="Blanchette R.A."/>
            <person name="Henrissat B."/>
            <person name="Martin F."/>
            <person name="Cullen D."/>
            <person name="Hibbett D.S."/>
            <person name="Grigoriev I.V."/>
        </authorList>
    </citation>
    <scope>NUCLEOTIDE SEQUENCE [LARGE SCALE GENOMIC DNA]</scope>
    <source>
        <strain evidence="7">PC15</strain>
    </source>
</reference>
<comment type="similarity">
    <text evidence="2">Belongs to the SPP2 family.</text>
</comment>
<comment type="subcellular location">
    <subcellularLocation>
        <location evidence="1">Nucleus</location>
    </subcellularLocation>
</comment>
<dbReference type="PROSITE" id="PS50174">
    <property type="entry name" value="G_PATCH"/>
    <property type="match status" value="1"/>
</dbReference>
<feature type="compositionally biased region" description="Basic and acidic residues" evidence="4">
    <location>
        <begin position="299"/>
        <end position="352"/>
    </location>
</feature>
<protein>
    <recommendedName>
        <fullName evidence="5">G-patch domain-containing protein</fullName>
    </recommendedName>
</protein>
<dbReference type="GO" id="GO:0005681">
    <property type="term" value="C:spliceosomal complex"/>
    <property type="evidence" value="ECO:0007669"/>
    <property type="project" value="TreeGrafter"/>
</dbReference>
<feature type="region of interest" description="Disordered" evidence="4">
    <location>
        <begin position="1"/>
        <end position="90"/>
    </location>
</feature>
<dbReference type="InterPro" id="IPR045166">
    <property type="entry name" value="Spp2-like"/>
</dbReference>
<name>A0A067NWJ7_PLEO1</name>
<evidence type="ECO:0000256" key="1">
    <source>
        <dbReference type="ARBA" id="ARBA00004123"/>
    </source>
</evidence>
<sequence length="417" mass="46221">MSAPQKVSFTVRRPTPISRGDSSGPESDSGSSFKVPSLPRHLSSQNDSVPGSPLARSATSSPRPKDKPVAYYDDKDSSDEEEEGIQDELVTGFDRFGVQRLKPKKKPEGPLIIPALKNRDWREVARKRRTATQFVPASGAAQTGADGSVGGLGTRDSINSGPVLIGLQVKAKVEDKDTVMSEIKEEETTEVKIEEEQETEDQRALRAILAGVNGNNNGEPSIDIIPTPVSEEDALKQDVADLPDSATLTDYERVPVSQFGAALLRGMGWKEGTAASKKGKGMVEPYLPEARPALLGIGAKEKEALDDGRPKKGGSKRPEKRYVPVVRKEREGSRRDPDADGYRNGTKDRSDSPRGSGSRRNSRSPGRHSERRDPDERRSSRHRDYDRDRNRDDRRRSDKDRDRRRDRSSDSSRRRRD</sequence>
<feature type="compositionally biased region" description="Acidic residues" evidence="4">
    <location>
        <begin position="76"/>
        <end position="86"/>
    </location>
</feature>
<dbReference type="InterPro" id="IPR026822">
    <property type="entry name" value="Spp2/MOS2_G-patch"/>
</dbReference>
<dbReference type="OrthoDB" id="5577072at2759"/>
<feature type="compositionally biased region" description="Basic and acidic residues" evidence="4">
    <location>
        <begin position="367"/>
        <end position="417"/>
    </location>
</feature>
<dbReference type="AlphaFoldDB" id="A0A067NWJ7"/>
<dbReference type="Proteomes" id="UP000027073">
    <property type="component" value="Unassembled WGS sequence"/>
</dbReference>
<evidence type="ECO:0000313" key="6">
    <source>
        <dbReference type="EMBL" id="KDQ28001.1"/>
    </source>
</evidence>
<dbReference type="InterPro" id="IPR000467">
    <property type="entry name" value="G_patch_dom"/>
</dbReference>
<dbReference type="Pfam" id="PF12656">
    <property type="entry name" value="G-patch_2"/>
    <property type="match status" value="1"/>
</dbReference>
<dbReference type="PANTHER" id="PTHR15818:SF2">
    <property type="entry name" value="G-PATCH DOMAIN AND KOW MOTIFS-CONTAINING PROTEIN"/>
    <property type="match status" value="1"/>
</dbReference>
<feature type="compositionally biased region" description="Basic and acidic residues" evidence="4">
    <location>
        <begin position="63"/>
        <end position="75"/>
    </location>
</feature>
<keyword evidence="3" id="KW-0539">Nucleus</keyword>
<feature type="compositionally biased region" description="Low complexity" evidence="4">
    <location>
        <begin position="18"/>
        <end position="32"/>
    </location>
</feature>
<evidence type="ECO:0000259" key="5">
    <source>
        <dbReference type="PROSITE" id="PS50174"/>
    </source>
</evidence>
<evidence type="ECO:0000256" key="2">
    <source>
        <dbReference type="ARBA" id="ARBA00008576"/>
    </source>
</evidence>
<dbReference type="VEuPathDB" id="FungiDB:PLEOSDRAFT_1065316"/>
<dbReference type="EMBL" id="KL198008">
    <property type="protein sequence ID" value="KDQ28001.1"/>
    <property type="molecule type" value="Genomic_DNA"/>
</dbReference>
<feature type="region of interest" description="Disordered" evidence="4">
    <location>
        <begin position="298"/>
        <end position="417"/>
    </location>
</feature>
<dbReference type="STRING" id="1137138.A0A067NWJ7"/>
<dbReference type="FunCoup" id="A0A067NWJ7">
    <property type="interactions" value="50"/>
</dbReference>
<organism evidence="6 7">
    <name type="scientific">Pleurotus ostreatus (strain PC15)</name>
    <name type="common">Oyster mushroom</name>
    <dbReference type="NCBI Taxonomy" id="1137138"/>
    <lineage>
        <taxon>Eukaryota</taxon>
        <taxon>Fungi</taxon>
        <taxon>Dikarya</taxon>
        <taxon>Basidiomycota</taxon>
        <taxon>Agaricomycotina</taxon>
        <taxon>Agaricomycetes</taxon>
        <taxon>Agaricomycetidae</taxon>
        <taxon>Agaricales</taxon>
        <taxon>Pleurotineae</taxon>
        <taxon>Pleurotaceae</taxon>
        <taxon>Pleurotus</taxon>
    </lineage>
</organism>
<dbReference type="HOGENOM" id="CLU_045413_0_0_1"/>
<proteinExistence type="inferred from homology"/>
<feature type="region of interest" description="Disordered" evidence="4">
    <location>
        <begin position="132"/>
        <end position="157"/>
    </location>
</feature>
<accession>A0A067NWJ7</accession>
<dbReference type="GO" id="GO:0000398">
    <property type="term" value="P:mRNA splicing, via spliceosome"/>
    <property type="evidence" value="ECO:0007669"/>
    <property type="project" value="InterPro"/>
</dbReference>
<evidence type="ECO:0000256" key="3">
    <source>
        <dbReference type="ARBA" id="ARBA00023242"/>
    </source>
</evidence>
<dbReference type="GO" id="GO:0003676">
    <property type="term" value="F:nucleic acid binding"/>
    <property type="evidence" value="ECO:0007669"/>
    <property type="project" value="InterPro"/>
</dbReference>
<dbReference type="PANTHER" id="PTHR15818">
    <property type="entry name" value="G PATCH AND KOW-CONTAINING"/>
    <property type="match status" value="1"/>
</dbReference>